<evidence type="ECO:0000313" key="2">
    <source>
        <dbReference type="Proteomes" id="UP000515708"/>
    </source>
</evidence>
<evidence type="ECO:0000313" key="1">
    <source>
        <dbReference type="EMBL" id="QMU96086.1"/>
    </source>
</evidence>
<proteinExistence type="predicted"/>
<reference evidence="1 2" key="1">
    <citation type="journal article" date="2020" name="Front. Microbiol.">
        <title>Design of Bacterial Strain-Specific qPCR Assays Using NGS Data and Publicly Available Resources and Its Application to Track Biocontrol Strains.</title>
        <authorList>
            <person name="Hernandez I."/>
            <person name="Sant C."/>
            <person name="Martinez R."/>
            <person name="Fernandez C."/>
        </authorList>
    </citation>
    <scope>NUCLEOTIDE SEQUENCE [LARGE SCALE GENOMIC DNA]</scope>
    <source>
        <strain evidence="1 2">B24</strain>
    </source>
</reference>
<dbReference type="AlphaFoldDB" id="A0A7D8AHT7"/>
<name>A0A7D8AHT7_9MICO</name>
<organism evidence="1 2">
    <name type="scientific">Microbacterium esteraromaticum</name>
    <dbReference type="NCBI Taxonomy" id="57043"/>
    <lineage>
        <taxon>Bacteria</taxon>
        <taxon>Bacillati</taxon>
        <taxon>Actinomycetota</taxon>
        <taxon>Actinomycetes</taxon>
        <taxon>Micrococcales</taxon>
        <taxon>Microbacteriaceae</taxon>
        <taxon>Microbacterium</taxon>
    </lineage>
</organism>
<sequence length="135" mass="15484">MEELRRTDDEMQELMAKILDEQEGLIWSPLLEDSATGVCLRDSVGVGRKAEVLRADYTQYSLIIDDAYSASWIQEDLTLDEEESEIRRLISVANAYLEHGAEIRATRFFRRLYLVINVEGQVVEVHSRPGGTDHR</sequence>
<dbReference type="Proteomes" id="UP000515708">
    <property type="component" value="Chromosome"/>
</dbReference>
<dbReference type="EMBL" id="CP043732">
    <property type="protein sequence ID" value="QMU96086.1"/>
    <property type="molecule type" value="Genomic_DNA"/>
</dbReference>
<accession>A0A7D8AHT7</accession>
<dbReference type="RefSeq" id="WP_182254098.1">
    <property type="nucleotide sequence ID" value="NZ_CP043732.1"/>
</dbReference>
<gene>
    <name evidence="1" type="ORF">FVO59_01910</name>
</gene>
<protein>
    <submittedName>
        <fullName evidence="1">Uncharacterized protein</fullName>
    </submittedName>
</protein>